<accession>A0A2I0LBK5</accession>
<proteinExistence type="predicted"/>
<reference evidence="2 3" key="1">
    <citation type="submission" date="2017-11" db="EMBL/GenBank/DDBJ databases">
        <title>De-novo sequencing of pomegranate (Punica granatum L.) genome.</title>
        <authorList>
            <person name="Akparov Z."/>
            <person name="Amiraslanov A."/>
            <person name="Hajiyeva S."/>
            <person name="Abbasov M."/>
            <person name="Kaur K."/>
            <person name="Hamwieh A."/>
            <person name="Solovyev V."/>
            <person name="Salamov A."/>
            <person name="Braich B."/>
            <person name="Kosarev P."/>
            <person name="Mahmoud A."/>
            <person name="Hajiyev E."/>
            <person name="Babayeva S."/>
            <person name="Izzatullayeva V."/>
            <person name="Mammadov A."/>
            <person name="Mammadov A."/>
            <person name="Sharifova S."/>
            <person name="Ojaghi J."/>
            <person name="Eynullazada K."/>
            <person name="Bayramov B."/>
            <person name="Abdulazimova A."/>
            <person name="Shahmuradov I."/>
        </authorList>
    </citation>
    <scope>NUCLEOTIDE SEQUENCE [LARGE SCALE GENOMIC DNA]</scope>
    <source>
        <strain evidence="3">cv. AG2017</strain>
        <tissue evidence="2">Leaf</tissue>
    </source>
</reference>
<protein>
    <submittedName>
        <fullName evidence="2">Uncharacterized protein</fullName>
    </submittedName>
</protein>
<evidence type="ECO:0000313" key="3">
    <source>
        <dbReference type="Proteomes" id="UP000233551"/>
    </source>
</evidence>
<evidence type="ECO:0000313" key="2">
    <source>
        <dbReference type="EMBL" id="PKI78062.1"/>
    </source>
</evidence>
<gene>
    <name evidence="2" type="ORF">CRG98_001512</name>
</gene>
<feature type="region of interest" description="Disordered" evidence="1">
    <location>
        <begin position="42"/>
        <end position="74"/>
    </location>
</feature>
<dbReference type="AlphaFoldDB" id="A0A2I0LBK5"/>
<dbReference type="Proteomes" id="UP000233551">
    <property type="component" value="Unassembled WGS sequence"/>
</dbReference>
<name>A0A2I0LBK5_PUNGR</name>
<comment type="caution">
    <text evidence="2">The sequence shown here is derived from an EMBL/GenBank/DDBJ whole genome shotgun (WGS) entry which is preliminary data.</text>
</comment>
<keyword evidence="3" id="KW-1185">Reference proteome</keyword>
<organism evidence="2 3">
    <name type="scientific">Punica granatum</name>
    <name type="common">Pomegranate</name>
    <dbReference type="NCBI Taxonomy" id="22663"/>
    <lineage>
        <taxon>Eukaryota</taxon>
        <taxon>Viridiplantae</taxon>
        <taxon>Streptophyta</taxon>
        <taxon>Embryophyta</taxon>
        <taxon>Tracheophyta</taxon>
        <taxon>Spermatophyta</taxon>
        <taxon>Magnoliopsida</taxon>
        <taxon>eudicotyledons</taxon>
        <taxon>Gunneridae</taxon>
        <taxon>Pentapetalae</taxon>
        <taxon>rosids</taxon>
        <taxon>malvids</taxon>
        <taxon>Myrtales</taxon>
        <taxon>Lythraceae</taxon>
        <taxon>Punica</taxon>
    </lineage>
</organism>
<sequence length="94" mass="10278">MGRRELAVGLGRARPTLTGCRCWTGPGRYWTGPGCWTGPQAGRRTYSTQKTKKSTRLEREGETEEEGCGSEAVATGRGDSRLREVFDGLLGRLS</sequence>
<evidence type="ECO:0000256" key="1">
    <source>
        <dbReference type="SAM" id="MobiDB-lite"/>
    </source>
</evidence>
<dbReference type="EMBL" id="PGOL01000061">
    <property type="protein sequence ID" value="PKI78062.1"/>
    <property type="molecule type" value="Genomic_DNA"/>
</dbReference>